<reference evidence="1 2" key="1">
    <citation type="journal article" date="2019" name="Sci. Rep.">
        <title>Orb-weaving spider Araneus ventricosus genome elucidates the spidroin gene catalogue.</title>
        <authorList>
            <person name="Kono N."/>
            <person name="Nakamura H."/>
            <person name="Ohtoshi R."/>
            <person name="Moran D.A.P."/>
            <person name="Shinohara A."/>
            <person name="Yoshida Y."/>
            <person name="Fujiwara M."/>
            <person name="Mori M."/>
            <person name="Tomita M."/>
            <person name="Arakawa K."/>
        </authorList>
    </citation>
    <scope>NUCLEOTIDE SEQUENCE [LARGE SCALE GENOMIC DNA]</scope>
</reference>
<sequence length="37" mass="3955">HGGLVARSRLLGRRVPGLKPEFTEDPSCSGPCDTCNK</sequence>
<dbReference type="EMBL" id="BGPR01049611">
    <property type="protein sequence ID" value="GBO26623.1"/>
    <property type="molecule type" value="Genomic_DNA"/>
</dbReference>
<protein>
    <submittedName>
        <fullName evidence="1">Uncharacterized protein</fullName>
    </submittedName>
</protein>
<keyword evidence="2" id="KW-1185">Reference proteome</keyword>
<dbReference type="Proteomes" id="UP000499080">
    <property type="component" value="Unassembled WGS sequence"/>
</dbReference>
<feature type="non-terminal residue" evidence="1">
    <location>
        <position position="1"/>
    </location>
</feature>
<accession>A0A4Y2VMR0</accession>
<proteinExistence type="predicted"/>
<dbReference type="AlphaFoldDB" id="A0A4Y2VMR0"/>
<gene>
    <name evidence="1" type="ORF">AVEN_151994_1</name>
</gene>
<evidence type="ECO:0000313" key="2">
    <source>
        <dbReference type="Proteomes" id="UP000499080"/>
    </source>
</evidence>
<organism evidence="1 2">
    <name type="scientific">Araneus ventricosus</name>
    <name type="common">Orbweaver spider</name>
    <name type="synonym">Epeira ventricosa</name>
    <dbReference type="NCBI Taxonomy" id="182803"/>
    <lineage>
        <taxon>Eukaryota</taxon>
        <taxon>Metazoa</taxon>
        <taxon>Ecdysozoa</taxon>
        <taxon>Arthropoda</taxon>
        <taxon>Chelicerata</taxon>
        <taxon>Arachnida</taxon>
        <taxon>Araneae</taxon>
        <taxon>Araneomorphae</taxon>
        <taxon>Entelegynae</taxon>
        <taxon>Araneoidea</taxon>
        <taxon>Araneidae</taxon>
        <taxon>Araneus</taxon>
    </lineage>
</organism>
<evidence type="ECO:0000313" key="1">
    <source>
        <dbReference type="EMBL" id="GBO26623.1"/>
    </source>
</evidence>
<comment type="caution">
    <text evidence="1">The sequence shown here is derived from an EMBL/GenBank/DDBJ whole genome shotgun (WGS) entry which is preliminary data.</text>
</comment>
<name>A0A4Y2VMR0_ARAVE</name>